<gene>
    <name evidence="10" type="ORF">FIM25_02015</name>
</gene>
<organism evidence="10 11">
    <name type="scientific">Desulfobotulus mexicanus</name>
    <dbReference type="NCBI Taxonomy" id="2586642"/>
    <lineage>
        <taxon>Bacteria</taxon>
        <taxon>Pseudomonadati</taxon>
        <taxon>Thermodesulfobacteriota</taxon>
        <taxon>Desulfobacteria</taxon>
        <taxon>Desulfobacterales</taxon>
        <taxon>Desulfobacteraceae</taxon>
        <taxon>Desulfobotulus</taxon>
    </lineage>
</organism>
<dbReference type="SUPFAM" id="SSF47384">
    <property type="entry name" value="Homodimeric domain of signal transducing histidine kinase"/>
    <property type="match status" value="1"/>
</dbReference>
<dbReference type="Gene3D" id="3.30.565.10">
    <property type="entry name" value="Histidine kinase-like ATPase, C-terminal domain"/>
    <property type="match status" value="1"/>
</dbReference>
<keyword evidence="11" id="KW-1185">Reference proteome</keyword>
<dbReference type="Gene3D" id="1.10.287.130">
    <property type="match status" value="1"/>
</dbReference>
<evidence type="ECO:0000256" key="2">
    <source>
        <dbReference type="ARBA" id="ARBA00012438"/>
    </source>
</evidence>
<feature type="domain" description="Histidine kinase" evidence="7">
    <location>
        <begin position="500"/>
        <end position="725"/>
    </location>
</feature>
<feature type="domain" description="PAS" evidence="9">
    <location>
        <begin position="355"/>
        <end position="426"/>
    </location>
</feature>
<dbReference type="SUPFAM" id="SSF52172">
    <property type="entry name" value="CheY-like"/>
    <property type="match status" value="1"/>
</dbReference>
<sequence length="877" mass="98286">MTAASISTLLRRYLALRLLLPAVFLVMGLSTLLGWQRWQDIQREQHLQTMALSEYVATYLSFSREIINLMAESSELAAFPAIVPEFLKHSHAFERILLLSDQGEVLATIPPLGSLKDYSRLMPMDHRNKDKQDVYISSPYQAPLSSNITASLFSYPVGGKLVVGELNLFSLQNFITGLGQTKDSTFFFITDRYGNLVAHPDQKMVAQQTNLGNFKAVEQGLKGQAEFLGIHRISGVHHLFSAAPVLGGDWVVFTAWNARAKFFSVFATMGILTVLLLFLLSSTVWLLQHNLHEEVSRPLAIFAEAMDSLEKGEEKNIRYLANLKKTPFQELEILRQGFLDMADAIAQREKALRSSESRFRNLSDALPESVFETDSSYSFQYMNKKTMEQFAYTEEELTSGMTLMDLSIEEERNLIFDYLWQSMEKEVISPLSFTALKKNGQIFDAQLHISTILTNNSPSGIRGFIIDVTKSKEEQAQRLEMERRLLHSQKLESLGVLAGGIAHDFNNILAAIQGNLELALLEIPDNSPALESVNQASTAVRRATDLTRQMLAYSGKGQFLVQRIQLNHFIEESMTMLQAVMPKTITMETRLAPELLEIMADPGQLQQVIINLITNASEAMEERPGTLSIHTGVCFCESNFFHNSRILKKPAPGNFVFLVVKDTGCGMDKDSLDRLFEPFFTTKFTGRGLGLSAVLGIIQGHGGAIMVESRPDKGTSFQVFFPALPESDSWKQKKDHGDSEAKDEGQESEDKDKGMVLVADDEEMLRKLYADALETMGYKSLSACEGKEALEIFQKHSREIICVILDLTMPRMDGKACFEAIRRIKPDISIILCSGYNEEAAMDIFPEDSPSRFLKKPFSMAALQFAMEELTGTDKIS</sequence>
<proteinExistence type="predicted"/>
<dbReference type="PANTHER" id="PTHR43065">
    <property type="entry name" value="SENSOR HISTIDINE KINASE"/>
    <property type="match status" value="1"/>
</dbReference>
<dbReference type="CDD" id="cd00130">
    <property type="entry name" value="PAS"/>
    <property type="match status" value="1"/>
</dbReference>
<feature type="transmembrane region" description="Helical" evidence="6">
    <location>
        <begin position="14"/>
        <end position="35"/>
    </location>
</feature>
<dbReference type="PRINTS" id="PR00344">
    <property type="entry name" value="BCTRLSENSOR"/>
</dbReference>
<dbReference type="PANTHER" id="PTHR43065:SF42">
    <property type="entry name" value="TWO-COMPONENT SENSOR PPRA"/>
    <property type="match status" value="1"/>
</dbReference>
<dbReference type="SMART" id="SM00448">
    <property type="entry name" value="REC"/>
    <property type="match status" value="1"/>
</dbReference>
<feature type="modified residue" description="4-aspartylphosphate" evidence="4">
    <location>
        <position position="806"/>
    </location>
</feature>
<evidence type="ECO:0000256" key="1">
    <source>
        <dbReference type="ARBA" id="ARBA00000085"/>
    </source>
</evidence>
<evidence type="ECO:0000313" key="11">
    <source>
        <dbReference type="Proteomes" id="UP000321899"/>
    </source>
</evidence>
<evidence type="ECO:0000313" key="10">
    <source>
        <dbReference type="EMBL" id="TYT75704.1"/>
    </source>
</evidence>
<dbReference type="EMBL" id="VDMB01000002">
    <property type="protein sequence ID" value="TYT75704.1"/>
    <property type="molecule type" value="Genomic_DNA"/>
</dbReference>
<keyword evidence="3 4" id="KW-0597">Phosphoprotein</keyword>
<dbReference type="GO" id="GO:0000155">
    <property type="term" value="F:phosphorelay sensor kinase activity"/>
    <property type="evidence" value="ECO:0007669"/>
    <property type="project" value="InterPro"/>
</dbReference>
<protein>
    <recommendedName>
        <fullName evidence="2">histidine kinase</fullName>
        <ecNumber evidence="2">2.7.13.3</ecNumber>
    </recommendedName>
</protein>
<dbReference type="InterPro" id="IPR001789">
    <property type="entry name" value="Sig_transdc_resp-reg_receiver"/>
</dbReference>
<dbReference type="SMART" id="SM00388">
    <property type="entry name" value="HisKA"/>
    <property type="match status" value="1"/>
</dbReference>
<dbReference type="InterPro" id="IPR035965">
    <property type="entry name" value="PAS-like_dom_sf"/>
</dbReference>
<dbReference type="SUPFAM" id="SSF55785">
    <property type="entry name" value="PYP-like sensor domain (PAS domain)"/>
    <property type="match status" value="1"/>
</dbReference>
<evidence type="ECO:0000259" key="9">
    <source>
        <dbReference type="PROSITE" id="PS50112"/>
    </source>
</evidence>
<name>A0A5Q4VDC2_9BACT</name>
<dbReference type="InterPro" id="IPR004358">
    <property type="entry name" value="Sig_transdc_His_kin-like_C"/>
</dbReference>
<feature type="transmembrane region" description="Helical" evidence="6">
    <location>
        <begin position="262"/>
        <end position="287"/>
    </location>
</feature>
<evidence type="ECO:0000259" key="8">
    <source>
        <dbReference type="PROSITE" id="PS50110"/>
    </source>
</evidence>
<dbReference type="Gene3D" id="3.40.50.2300">
    <property type="match status" value="1"/>
</dbReference>
<dbReference type="Pfam" id="PF02518">
    <property type="entry name" value="HATPase_c"/>
    <property type="match status" value="1"/>
</dbReference>
<dbReference type="PROSITE" id="PS50110">
    <property type="entry name" value="RESPONSE_REGULATORY"/>
    <property type="match status" value="1"/>
</dbReference>
<dbReference type="Pfam" id="PF00512">
    <property type="entry name" value="HisKA"/>
    <property type="match status" value="1"/>
</dbReference>
<dbReference type="InterPro" id="IPR003594">
    <property type="entry name" value="HATPase_dom"/>
</dbReference>
<keyword evidence="6" id="KW-0472">Membrane</keyword>
<dbReference type="Proteomes" id="UP000321899">
    <property type="component" value="Unassembled WGS sequence"/>
</dbReference>
<reference evidence="10 11" key="1">
    <citation type="submission" date="2019-06" db="EMBL/GenBank/DDBJ databases">
        <title>Desulfobotulus mexicanus sp. nov., a novel sulfate-reducing bacterium isolated from the sediment of an alkaline crater lake in Mexico.</title>
        <authorList>
            <person name="Hirschler-Rea A."/>
        </authorList>
    </citation>
    <scope>NUCLEOTIDE SEQUENCE [LARGE SCALE GENOMIC DNA]</scope>
    <source>
        <strain evidence="10 11">PAR22N</strain>
    </source>
</reference>
<evidence type="ECO:0000256" key="6">
    <source>
        <dbReference type="SAM" id="Phobius"/>
    </source>
</evidence>
<evidence type="ECO:0000259" key="7">
    <source>
        <dbReference type="PROSITE" id="PS50109"/>
    </source>
</evidence>
<keyword evidence="6" id="KW-1133">Transmembrane helix</keyword>
<dbReference type="SMART" id="SM00387">
    <property type="entry name" value="HATPase_c"/>
    <property type="match status" value="1"/>
</dbReference>
<dbReference type="PROSITE" id="PS50112">
    <property type="entry name" value="PAS"/>
    <property type="match status" value="1"/>
</dbReference>
<feature type="region of interest" description="Disordered" evidence="5">
    <location>
        <begin position="728"/>
        <end position="754"/>
    </location>
</feature>
<keyword evidence="6" id="KW-0812">Transmembrane</keyword>
<feature type="domain" description="Response regulatory" evidence="8">
    <location>
        <begin position="755"/>
        <end position="871"/>
    </location>
</feature>
<accession>A0A5Q4VDC2</accession>
<evidence type="ECO:0000256" key="4">
    <source>
        <dbReference type="PROSITE-ProRule" id="PRU00169"/>
    </source>
</evidence>
<comment type="catalytic activity">
    <reaction evidence="1">
        <text>ATP + protein L-histidine = ADP + protein N-phospho-L-histidine.</text>
        <dbReference type="EC" id="2.7.13.3"/>
    </reaction>
</comment>
<dbReference type="OrthoDB" id="9761263at2"/>
<dbReference type="NCBIfam" id="TIGR00229">
    <property type="entry name" value="sensory_box"/>
    <property type="match status" value="1"/>
</dbReference>
<dbReference type="InterPro" id="IPR036890">
    <property type="entry name" value="HATPase_C_sf"/>
</dbReference>
<dbReference type="AlphaFoldDB" id="A0A5Q4VDC2"/>
<dbReference type="SMART" id="SM00091">
    <property type="entry name" value="PAS"/>
    <property type="match status" value="1"/>
</dbReference>
<evidence type="ECO:0000256" key="5">
    <source>
        <dbReference type="SAM" id="MobiDB-lite"/>
    </source>
</evidence>
<dbReference type="EC" id="2.7.13.3" evidence="2"/>
<dbReference type="InterPro" id="IPR000014">
    <property type="entry name" value="PAS"/>
</dbReference>
<dbReference type="RefSeq" id="WP_139445772.1">
    <property type="nucleotide sequence ID" value="NZ_VDMB01000002.1"/>
</dbReference>
<dbReference type="InterPro" id="IPR005467">
    <property type="entry name" value="His_kinase_dom"/>
</dbReference>
<comment type="caution">
    <text evidence="10">The sequence shown here is derived from an EMBL/GenBank/DDBJ whole genome shotgun (WGS) entry which is preliminary data.</text>
</comment>
<evidence type="ECO:0000256" key="3">
    <source>
        <dbReference type="ARBA" id="ARBA00022553"/>
    </source>
</evidence>
<dbReference type="CDD" id="cd18773">
    <property type="entry name" value="PDC1_HK_sensor"/>
    <property type="match status" value="1"/>
</dbReference>
<dbReference type="Pfam" id="PF00072">
    <property type="entry name" value="Response_reg"/>
    <property type="match status" value="1"/>
</dbReference>
<dbReference type="InterPro" id="IPR003661">
    <property type="entry name" value="HisK_dim/P_dom"/>
</dbReference>
<dbReference type="Gene3D" id="3.30.450.20">
    <property type="entry name" value="PAS domain"/>
    <property type="match status" value="2"/>
</dbReference>
<dbReference type="CDD" id="cd00082">
    <property type="entry name" value="HisKA"/>
    <property type="match status" value="1"/>
</dbReference>
<dbReference type="InterPro" id="IPR036097">
    <property type="entry name" value="HisK_dim/P_sf"/>
</dbReference>
<dbReference type="InterPro" id="IPR011006">
    <property type="entry name" value="CheY-like_superfamily"/>
</dbReference>
<dbReference type="PROSITE" id="PS50109">
    <property type="entry name" value="HIS_KIN"/>
    <property type="match status" value="1"/>
</dbReference>
<dbReference type="SUPFAM" id="SSF55874">
    <property type="entry name" value="ATPase domain of HSP90 chaperone/DNA topoisomerase II/histidine kinase"/>
    <property type="match status" value="1"/>
</dbReference>